<keyword evidence="4" id="KW-1185">Reference proteome</keyword>
<proteinExistence type="predicted"/>
<dbReference type="AlphaFoldDB" id="A0A1V6N9E6"/>
<sequence>MEPSSELIGFEEAPPIEDPTMLVADIPWSPPPIDPLPELRDTERAELIDRLRNNAEQSETDSVFWACLWLSDIERLRKISEYADESAAYLMEDKRAFPMIRAWQTKTRIIAGLPETQRKRKLGEESPKRNFSAKTACLERDDSSCVITNFPKVDVAHIYPLSLKKRESSGNKKCAGTYEDFWRTLPMFWGKDQVKEWEARLTGPSGAELCENLLCLAPHVHRLWVDCYFALQPLHLHDDGKELITRFYWLPEVMRETVQVQDKPSIPLHPPAESFSLFRVENTDGSAHKMNSGDLVIFQTKDPENLPLPSWDLLQMQWILNRIGALSGAANVPMKPWDCDSEDEGSDMGSEDVVEPYQDEDFVEPY</sequence>
<gene>
    <name evidence="3" type="ORF">PENPOL_c017G00407</name>
</gene>
<feature type="domain" description="HNH nuclease" evidence="2">
    <location>
        <begin position="145"/>
        <end position="231"/>
    </location>
</feature>
<organism evidence="3 4">
    <name type="scientific">Penicillium polonicum</name>
    <dbReference type="NCBI Taxonomy" id="60169"/>
    <lineage>
        <taxon>Eukaryota</taxon>
        <taxon>Fungi</taxon>
        <taxon>Dikarya</taxon>
        <taxon>Ascomycota</taxon>
        <taxon>Pezizomycotina</taxon>
        <taxon>Eurotiomycetes</taxon>
        <taxon>Eurotiomycetidae</taxon>
        <taxon>Eurotiales</taxon>
        <taxon>Aspergillaceae</taxon>
        <taxon>Penicillium</taxon>
    </lineage>
</organism>
<evidence type="ECO:0000313" key="3">
    <source>
        <dbReference type="EMBL" id="OQD61350.1"/>
    </source>
</evidence>
<protein>
    <recommendedName>
        <fullName evidence="2">HNH nuclease domain-containing protein</fullName>
    </recommendedName>
</protein>
<dbReference type="Pfam" id="PF13391">
    <property type="entry name" value="HNH_2"/>
    <property type="match status" value="1"/>
</dbReference>
<feature type="region of interest" description="Disordered" evidence="1">
    <location>
        <begin position="337"/>
        <end position="366"/>
    </location>
</feature>
<evidence type="ECO:0000259" key="2">
    <source>
        <dbReference type="Pfam" id="PF13391"/>
    </source>
</evidence>
<reference evidence="4" key="1">
    <citation type="journal article" date="2017" name="Nat. Microbiol.">
        <title>Global analysis of biosynthetic gene clusters reveals vast potential of secondary metabolite production in Penicillium species.</title>
        <authorList>
            <person name="Nielsen J.C."/>
            <person name="Grijseels S."/>
            <person name="Prigent S."/>
            <person name="Ji B."/>
            <person name="Dainat J."/>
            <person name="Nielsen K.F."/>
            <person name="Frisvad J.C."/>
            <person name="Workman M."/>
            <person name="Nielsen J."/>
        </authorList>
    </citation>
    <scope>NUCLEOTIDE SEQUENCE [LARGE SCALE GENOMIC DNA]</scope>
    <source>
        <strain evidence="4">IBT 4502</strain>
    </source>
</reference>
<feature type="compositionally biased region" description="Acidic residues" evidence="1">
    <location>
        <begin position="339"/>
        <end position="366"/>
    </location>
</feature>
<dbReference type="Proteomes" id="UP000191408">
    <property type="component" value="Unassembled WGS sequence"/>
</dbReference>
<dbReference type="EMBL" id="MDYM01000017">
    <property type="protein sequence ID" value="OQD61350.1"/>
    <property type="molecule type" value="Genomic_DNA"/>
</dbReference>
<name>A0A1V6N9E6_PENPO</name>
<dbReference type="InterPro" id="IPR003615">
    <property type="entry name" value="HNH_nuc"/>
</dbReference>
<evidence type="ECO:0000313" key="4">
    <source>
        <dbReference type="Proteomes" id="UP000191408"/>
    </source>
</evidence>
<evidence type="ECO:0000256" key="1">
    <source>
        <dbReference type="SAM" id="MobiDB-lite"/>
    </source>
</evidence>
<comment type="caution">
    <text evidence="3">The sequence shown here is derived from an EMBL/GenBank/DDBJ whole genome shotgun (WGS) entry which is preliminary data.</text>
</comment>
<accession>A0A1V6N9E6</accession>
<dbReference type="OrthoDB" id="4334699at2759"/>